<name>A0A067L3Y6_JATCU</name>
<evidence type="ECO:0000313" key="3">
    <source>
        <dbReference type="Proteomes" id="UP000027138"/>
    </source>
</evidence>
<feature type="region of interest" description="Disordered" evidence="1">
    <location>
        <begin position="56"/>
        <end position="83"/>
    </location>
</feature>
<feature type="compositionally biased region" description="Polar residues" evidence="1">
    <location>
        <begin position="56"/>
        <end position="72"/>
    </location>
</feature>
<accession>A0A067L3Y6</accession>
<gene>
    <name evidence="2" type="ORF">JCGZ_05120</name>
</gene>
<dbReference type="AlphaFoldDB" id="A0A067L3Y6"/>
<dbReference type="Proteomes" id="UP000027138">
    <property type="component" value="Unassembled WGS sequence"/>
</dbReference>
<evidence type="ECO:0000313" key="2">
    <source>
        <dbReference type="EMBL" id="KDP38784.1"/>
    </source>
</evidence>
<reference evidence="2 3" key="1">
    <citation type="journal article" date="2014" name="PLoS ONE">
        <title>Global Analysis of Gene Expression Profiles in Physic Nut (Jatropha curcas L.) Seedlings Exposed to Salt Stress.</title>
        <authorList>
            <person name="Zhang L."/>
            <person name="Zhang C."/>
            <person name="Wu P."/>
            <person name="Chen Y."/>
            <person name="Li M."/>
            <person name="Jiang H."/>
            <person name="Wu G."/>
        </authorList>
    </citation>
    <scope>NUCLEOTIDE SEQUENCE [LARGE SCALE GENOMIC DNA]</scope>
    <source>
        <strain evidence="3">cv. GZQX0401</strain>
        <tissue evidence="2">Young leaves</tissue>
    </source>
</reference>
<organism evidence="2 3">
    <name type="scientific">Jatropha curcas</name>
    <name type="common">Barbados nut</name>
    <dbReference type="NCBI Taxonomy" id="180498"/>
    <lineage>
        <taxon>Eukaryota</taxon>
        <taxon>Viridiplantae</taxon>
        <taxon>Streptophyta</taxon>
        <taxon>Embryophyta</taxon>
        <taxon>Tracheophyta</taxon>
        <taxon>Spermatophyta</taxon>
        <taxon>Magnoliopsida</taxon>
        <taxon>eudicotyledons</taxon>
        <taxon>Gunneridae</taxon>
        <taxon>Pentapetalae</taxon>
        <taxon>rosids</taxon>
        <taxon>fabids</taxon>
        <taxon>Malpighiales</taxon>
        <taxon>Euphorbiaceae</taxon>
        <taxon>Crotonoideae</taxon>
        <taxon>Jatropheae</taxon>
        <taxon>Jatropha</taxon>
    </lineage>
</organism>
<protein>
    <submittedName>
        <fullName evidence="2">Uncharacterized protein</fullName>
    </submittedName>
</protein>
<sequence>MAVVPTNLRAMLDEMHRDQEARFWAMLTEQNDSLRNDITNQRKNILGEVRILINASQNGNAPPNKTEGSNDQYVVPPNDDQTV</sequence>
<keyword evidence="3" id="KW-1185">Reference proteome</keyword>
<evidence type="ECO:0000256" key="1">
    <source>
        <dbReference type="SAM" id="MobiDB-lite"/>
    </source>
</evidence>
<proteinExistence type="predicted"/>
<dbReference type="EMBL" id="KK914357">
    <property type="protein sequence ID" value="KDP38784.1"/>
    <property type="molecule type" value="Genomic_DNA"/>
</dbReference>